<name>A0ABQ2ZZP8_9ACTN</name>
<sequence>MSQMRCLAEQGDGGRPDAGRLGEAGEELVRGWEKRRAINSWNSNSEPGQRCGTHGRGSLGALWWLTCDPGDRVGGCLVNPMTDLAALFHLIRLLGPEKGLCSRGAGDVAQQPRIKRHCPLVIRM</sequence>
<protein>
    <submittedName>
        <fullName evidence="2">Uncharacterized protein</fullName>
    </submittedName>
</protein>
<evidence type="ECO:0000256" key="1">
    <source>
        <dbReference type="SAM" id="MobiDB-lite"/>
    </source>
</evidence>
<keyword evidence="3" id="KW-1185">Reference proteome</keyword>
<reference evidence="3" key="1">
    <citation type="journal article" date="2019" name="Int. J. Syst. Evol. Microbiol.">
        <title>The Global Catalogue of Microorganisms (GCM) 10K type strain sequencing project: providing services to taxonomists for standard genome sequencing and annotation.</title>
        <authorList>
            <consortium name="The Broad Institute Genomics Platform"/>
            <consortium name="The Broad Institute Genome Sequencing Center for Infectious Disease"/>
            <person name="Wu L."/>
            <person name="Ma J."/>
        </authorList>
    </citation>
    <scope>NUCLEOTIDE SEQUENCE [LARGE SCALE GENOMIC DNA]</scope>
    <source>
        <strain evidence="3">JCM 4594</strain>
    </source>
</reference>
<organism evidence="2 3">
    <name type="scientific">Streptomyces xanthochromogenes</name>
    <dbReference type="NCBI Taxonomy" id="67384"/>
    <lineage>
        <taxon>Bacteria</taxon>
        <taxon>Bacillati</taxon>
        <taxon>Actinomycetota</taxon>
        <taxon>Actinomycetes</taxon>
        <taxon>Kitasatosporales</taxon>
        <taxon>Streptomycetaceae</taxon>
        <taxon>Streptomyces</taxon>
    </lineage>
</organism>
<evidence type="ECO:0000313" key="2">
    <source>
        <dbReference type="EMBL" id="GGY30801.1"/>
    </source>
</evidence>
<dbReference type="EMBL" id="BMUU01000003">
    <property type="protein sequence ID" value="GGY30801.1"/>
    <property type="molecule type" value="Genomic_DNA"/>
</dbReference>
<feature type="region of interest" description="Disordered" evidence="1">
    <location>
        <begin position="1"/>
        <end position="22"/>
    </location>
</feature>
<accession>A0ABQ2ZZP8</accession>
<gene>
    <name evidence="2" type="ORF">GCM10010326_26120</name>
</gene>
<evidence type="ECO:0000313" key="3">
    <source>
        <dbReference type="Proteomes" id="UP000600946"/>
    </source>
</evidence>
<proteinExistence type="predicted"/>
<comment type="caution">
    <text evidence="2">The sequence shown here is derived from an EMBL/GenBank/DDBJ whole genome shotgun (WGS) entry which is preliminary data.</text>
</comment>
<dbReference type="Proteomes" id="UP000600946">
    <property type="component" value="Unassembled WGS sequence"/>
</dbReference>